<evidence type="ECO:0000313" key="2">
    <source>
        <dbReference type="Proteomes" id="UP000822688"/>
    </source>
</evidence>
<name>A0A8T0HU16_CERPU</name>
<keyword evidence="2" id="KW-1185">Reference proteome</keyword>
<dbReference type="EMBL" id="CM026426">
    <property type="protein sequence ID" value="KAG0574013.1"/>
    <property type="molecule type" value="Genomic_DNA"/>
</dbReference>
<organism evidence="1 2">
    <name type="scientific">Ceratodon purpureus</name>
    <name type="common">Fire moss</name>
    <name type="synonym">Dicranum purpureum</name>
    <dbReference type="NCBI Taxonomy" id="3225"/>
    <lineage>
        <taxon>Eukaryota</taxon>
        <taxon>Viridiplantae</taxon>
        <taxon>Streptophyta</taxon>
        <taxon>Embryophyta</taxon>
        <taxon>Bryophyta</taxon>
        <taxon>Bryophytina</taxon>
        <taxon>Bryopsida</taxon>
        <taxon>Dicranidae</taxon>
        <taxon>Pseudoditrichales</taxon>
        <taxon>Ditrichaceae</taxon>
        <taxon>Ceratodon</taxon>
    </lineage>
</organism>
<accession>A0A8T0HU16</accession>
<gene>
    <name evidence="1" type="ORF">KC19_VG227900</name>
</gene>
<proteinExistence type="predicted"/>
<reference evidence="1" key="1">
    <citation type="submission" date="2020-06" db="EMBL/GenBank/DDBJ databases">
        <title>WGS assembly of Ceratodon purpureus strain R40.</title>
        <authorList>
            <person name="Carey S.B."/>
            <person name="Jenkins J."/>
            <person name="Shu S."/>
            <person name="Lovell J.T."/>
            <person name="Sreedasyam A."/>
            <person name="Maumus F."/>
            <person name="Tiley G.P."/>
            <person name="Fernandez-Pozo N."/>
            <person name="Barry K."/>
            <person name="Chen C."/>
            <person name="Wang M."/>
            <person name="Lipzen A."/>
            <person name="Daum C."/>
            <person name="Saski C.A."/>
            <person name="Payton A.C."/>
            <person name="Mcbreen J.C."/>
            <person name="Conrad R.E."/>
            <person name="Kollar L.M."/>
            <person name="Olsson S."/>
            <person name="Huttunen S."/>
            <person name="Landis J.B."/>
            <person name="Wickett N.J."/>
            <person name="Johnson M.G."/>
            <person name="Rensing S.A."/>
            <person name="Grimwood J."/>
            <person name="Schmutz J."/>
            <person name="Mcdaniel S.F."/>
        </authorList>
    </citation>
    <scope>NUCLEOTIDE SEQUENCE</scope>
    <source>
        <strain evidence="1">R40</strain>
    </source>
</reference>
<evidence type="ECO:0000313" key="1">
    <source>
        <dbReference type="EMBL" id="KAG0574013.1"/>
    </source>
</evidence>
<dbReference type="AlphaFoldDB" id="A0A8T0HU16"/>
<comment type="caution">
    <text evidence="1">The sequence shown here is derived from an EMBL/GenBank/DDBJ whole genome shotgun (WGS) entry which is preliminary data.</text>
</comment>
<sequence length="109" mass="12655">MGSFIIKASIRQRKHNIKNDFTNDIKKLQSGLTKARYKAMVEANKDPEYVEKSKRLKTTRNKVAKMTHGGRGGYTHIKMRYVKKYGEHPTPEKVKEIADTVVENKKYVE</sequence>
<dbReference type="Proteomes" id="UP000822688">
    <property type="component" value="Chromosome V"/>
</dbReference>
<protein>
    <submittedName>
        <fullName evidence="1">Uncharacterized protein</fullName>
    </submittedName>
</protein>